<feature type="compositionally biased region" description="Basic and acidic residues" evidence="1">
    <location>
        <begin position="108"/>
        <end position="131"/>
    </location>
</feature>
<comment type="caution">
    <text evidence="3">The sequence shown here is derived from an EMBL/GenBank/DDBJ whole genome shotgun (WGS) entry which is preliminary data.</text>
</comment>
<name>A0ABN9S6C0_9DINO</name>
<organism evidence="3 4">
    <name type="scientific">Prorocentrum cordatum</name>
    <dbReference type="NCBI Taxonomy" id="2364126"/>
    <lineage>
        <taxon>Eukaryota</taxon>
        <taxon>Sar</taxon>
        <taxon>Alveolata</taxon>
        <taxon>Dinophyceae</taxon>
        <taxon>Prorocentrales</taxon>
        <taxon>Prorocentraceae</taxon>
        <taxon>Prorocentrum</taxon>
    </lineage>
</organism>
<gene>
    <name evidence="3" type="ORF">PCOR1329_LOCUS26917</name>
</gene>
<dbReference type="Pfam" id="PF02825">
    <property type="entry name" value="WWE"/>
    <property type="match status" value="1"/>
</dbReference>
<evidence type="ECO:0000313" key="3">
    <source>
        <dbReference type="EMBL" id="CAK0827344.1"/>
    </source>
</evidence>
<dbReference type="EMBL" id="CAUYUJ010009654">
    <property type="protein sequence ID" value="CAK0827344.1"/>
    <property type="molecule type" value="Genomic_DNA"/>
</dbReference>
<evidence type="ECO:0000256" key="1">
    <source>
        <dbReference type="SAM" id="MobiDB-lite"/>
    </source>
</evidence>
<proteinExistence type="predicted"/>
<protein>
    <recommendedName>
        <fullName evidence="2">WWE domain-containing protein</fullName>
    </recommendedName>
</protein>
<feature type="compositionally biased region" description="Low complexity" evidence="1">
    <location>
        <begin position="72"/>
        <end position="85"/>
    </location>
</feature>
<evidence type="ECO:0000313" key="4">
    <source>
        <dbReference type="Proteomes" id="UP001189429"/>
    </source>
</evidence>
<dbReference type="Proteomes" id="UP001189429">
    <property type="component" value="Unassembled WGS sequence"/>
</dbReference>
<feature type="region of interest" description="Disordered" evidence="1">
    <location>
        <begin position="51"/>
        <end position="139"/>
    </location>
</feature>
<reference evidence="3" key="1">
    <citation type="submission" date="2023-10" db="EMBL/GenBank/DDBJ databases">
        <authorList>
            <person name="Chen Y."/>
            <person name="Shah S."/>
            <person name="Dougan E. K."/>
            <person name="Thang M."/>
            <person name="Chan C."/>
        </authorList>
    </citation>
    <scope>NUCLEOTIDE SEQUENCE [LARGE SCALE GENOMIC DNA]</scope>
</reference>
<feature type="non-terminal residue" evidence="3">
    <location>
        <position position="1"/>
    </location>
</feature>
<evidence type="ECO:0000259" key="2">
    <source>
        <dbReference type="Pfam" id="PF02825"/>
    </source>
</evidence>
<dbReference type="InterPro" id="IPR004170">
    <property type="entry name" value="WWE_dom"/>
</dbReference>
<keyword evidence="4" id="KW-1185">Reference proteome</keyword>
<feature type="domain" description="WWE" evidence="2">
    <location>
        <begin position="137"/>
        <end position="198"/>
    </location>
</feature>
<accession>A0ABN9S6C0</accession>
<sequence length="216" mass="22899">EMLSPDTKAVKVETLQSSFGAALGAAGADASSAGEDLKLKGGRVVGQVGADFGGEAAEGEEGLVEEGKAGRPEPSAGGPEAAEPAADPPARPGEVEDPSLTALVPGTAEEKDKGKGKDKDKGKGKGKEGGKGKTGQVTWEFRHKDHWSPFQGNCQKFIEERYQAYKYAGGRDHIDRVMAGKVTFKLRFSEPMQSQVTSIEGKSVDRPWADVRRSVW</sequence>